<dbReference type="AlphaFoldDB" id="A0A9N9KE24"/>
<protein>
    <submittedName>
        <fullName evidence="2">13635_t:CDS:1</fullName>
    </submittedName>
</protein>
<comment type="caution">
    <text evidence="2">The sequence shown here is derived from an EMBL/GenBank/DDBJ whole genome shotgun (WGS) entry which is preliminary data.</text>
</comment>
<feature type="non-terminal residue" evidence="2">
    <location>
        <position position="332"/>
    </location>
</feature>
<dbReference type="EMBL" id="CAJVQA010054068">
    <property type="protein sequence ID" value="CAG8824262.1"/>
    <property type="molecule type" value="Genomic_DNA"/>
</dbReference>
<reference evidence="2" key="1">
    <citation type="submission" date="2021-06" db="EMBL/GenBank/DDBJ databases">
        <authorList>
            <person name="Kallberg Y."/>
            <person name="Tangrot J."/>
            <person name="Rosling A."/>
        </authorList>
    </citation>
    <scope>NUCLEOTIDE SEQUENCE</scope>
    <source>
        <strain evidence="2">FL966</strain>
    </source>
</reference>
<proteinExistence type="predicted"/>
<name>A0A9N9KE24_9GLOM</name>
<feature type="non-terminal residue" evidence="2">
    <location>
        <position position="1"/>
    </location>
</feature>
<keyword evidence="3" id="KW-1185">Reference proteome</keyword>
<evidence type="ECO:0000313" key="3">
    <source>
        <dbReference type="Proteomes" id="UP000789759"/>
    </source>
</evidence>
<sequence>KVILPTLLDPPLHLRRLFKRVNIDSTVLSGHASYCFRIHGELRHWSGSLLSESNPATNYAQLYIHDPDIAHQIRMGRNKNLSAQTMWKIQQILRENHEGASKTDLTVRLHFNAATDRRRYNLPASNEIALILPGDRSAPEGSRDIILRLRGGPLEHIHEGNPAYLPLHYVLFFPYDELGWQDELCQVVVDDNGRTIEDQSNAPCLTQMDFYSFRLFSRHTEFSSILHGRKLLQEFMVNAWAVTEQNRLRFLRINQGVLRADVYQGLMDAIGAIANTEINLANLGHRIILPSSHIGSARHMYPLYAKRNDGHIFNVGNKTIDNRDVVPYNPAL</sequence>
<dbReference type="OrthoDB" id="2285825at2759"/>
<accession>A0A9N9KE24</accession>
<dbReference type="Proteomes" id="UP000789759">
    <property type="component" value="Unassembled WGS sequence"/>
</dbReference>
<dbReference type="Pfam" id="PF14214">
    <property type="entry name" value="Helitron_like_N"/>
    <property type="match status" value="1"/>
</dbReference>
<dbReference type="InterPro" id="IPR025476">
    <property type="entry name" value="Helitron_helicase-like"/>
</dbReference>
<evidence type="ECO:0000313" key="2">
    <source>
        <dbReference type="EMBL" id="CAG8824262.1"/>
    </source>
</evidence>
<evidence type="ECO:0000259" key="1">
    <source>
        <dbReference type="Pfam" id="PF14214"/>
    </source>
</evidence>
<dbReference type="PANTHER" id="PTHR45786:SF74">
    <property type="entry name" value="ATP-DEPENDENT DNA HELICASE"/>
    <property type="match status" value="1"/>
</dbReference>
<dbReference type="PANTHER" id="PTHR45786">
    <property type="entry name" value="DNA BINDING PROTEIN-LIKE"/>
    <property type="match status" value="1"/>
</dbReference>
<feature type="domain" description="Helitron helicase-like" evidence="1">
    <location>
        <begin position="210"/>
        <end position="305"/>
    </location>
</feature>
<organism evidence="2 3">
    <name type="scientific">Cetraspora pellucida</name>
    <dbReference type="NCBI Taxonomy" id="1433469"/>
    <lineage>
        <taxon>Eukaryota</taxon>
        <taxon>Fungi</taxon>
        <taxon>Fungi incertae sedis</taxon>
        <taxon>Mucoromycota</taxon>
        <taxon>Glomeromycotina</taxon>
        <taxon>Glomeromycetes</taxon>
        <taxon>Diversisporales</taxon>
        <taxon>Gigasporaceae</taxon>
        <taxon>Cetraspora</taxon>
    </lineage>
</organism>
<gene>
    <name evidence="2" type="ORF">CPELLU_LOCUS19976</name>
</gene>